<reference evidence="2 3" key="1">
    <citation type="submission" date="2023-04" db="EMBL/GenBank/DDBJ databases">
        <title>Complete genome sequence of Alisedimentitalea scapharcae.</title>
        <authorList>
            <person name="Rong J.-C."/>
            <person name="Yi M.-L."/>
            <person name="Zhao Q."/>
        </authorList>
    </citation>
    <scope>NUCLEOTIDE SEQUENCE [LARGE SCALE GENOMIC DNA]</scope>
    <source>
        <strain evidence="2 3">KCTC 42119</strain>
    </source>
</reference>
<dbReference type="SUPFAM" id="SSF51182">
    <property type="entry name" value="RmlC-like cupins"/>
    <property type="match status" value="1"/>
</dbReference>
<dbReference type="CDD" id="cd02233">
    <property type="entry name" value="cupin_HNL-like"/>
    <property type="match status" value="1"/>
</dbReference>
<accession>A0ABZ2Y083</accession>
<dbReference type="PANTHER" id="PTHR43698">
    <property type="entry name" value="RIBD C-TERMINAL DOMAIN CONTAINING PROTEIN"/>
    <property type="match status" value="1"/>
</dbReference>
<evidence type="ECO:0000313" key="3">
    <source>
        <dbReference type="Proteomes" id="UP001623232"/>
    </source>
</evidence>
<sequence>MRRANPNWFTGRVWQTSVCATTDPSRVRATQISFEPGSRSAWHSHPLGQILFVQSGMGLIGHQDGRTCLIRAGDSVWISPGEKHWQGATPDASLELFEIQKAESGYVTTWMSYVSDEEYLAKPTCITELE</sequence>
<organism evidence="2 3">
    <name type="scientific">Aliisedimentitalea scapharcae</name>
    <dbReference type="NCBI Taxonomy" id="1524259"/>
    <lineage>
        <taxon>Bacteria</taxon>
        <taxon>Pseudomonadati</taxon>
        <taxon>Pseudomonadota</taxon>
        <taxon>Alphaproteobacteria</taxon>
        <taxon>Rhodobacterales</taxon>
        <taxon>Roseobacteraceae</taxon>
        <taxon>Aliisedimentitalea</taxon>
    </lineage>
</organism>
<proteinExistence type="predicted"/>
<dbReference type="Proteomes" id="UP001623232">
    <property type="component" value="Chromosome"/>
</dbReference>
<keyword evidence="3" id="KW-1185">Reference proteome</keyword>
<dbReference type="InterPro" id="IPR047263">
    <property type="entry name" value="HNL-like_cupin"/>
</dbReference>
<dbReference type="Gene3D" id="2.60.120.10">
    <property type="entry name" value="Jelly Rolls"/>
    <property type="match status" value="1"/>
</dbReference>
<dbReference type="InterPro" id="IPR013096">
    <property type="entry name" value="Cupin_2"/>
</dbReference>
<dbReference type="Pfam" id="PF07883">
    <property type="entry name" value="Cupin_2"/>
    <property type="match status" value="1"/>
</dbReference>
<dbReference type="InterPro" id="IPR011051">
    <property type="entry name" value="RmlC_Cupin_sf"/>
</dbReference>
<evidence type="ECO:0000259" key="1">
    <source>
        <dbReference type="Pfam" id="PF07883"/>
    </source>
</evidence>
<dbReference type="InterPro" id="IPR014710">
    <property type="entry name" value="RmlC-like_jellyroll"/>
</dbReference>
<feature type="domain" description="Cupin type-2" evidence="1">
    <location>
        <begin position="33"/>
        <end position="98"/>
    </location>
</feature>
<dbReference type="EMBL" id="CP123584">
    <property type="protein sequence ID" value="WZK91072.1"/>
    <property type="molecule type" value="Genomic_DNA"/>
</dbReference>
<evidence type="ECO:0000313" key="2">
    <source>
        <dbReference type="EMBL" id="WZK91072.1"/>
    </source>
</evidence>
<dbReference type="PANTHER" id="PTHR43698:SF1">
    <property type="entry name" value="BLL4564 PROTEIN"/>
    <property type="match status" value="1"/>
</dbReference>
<gene>
    <name evidence="2" type="ORF">QEZ52_18890</name>
</gene>
<protein>
    <submittedName>
        <fullName evidence="2">Cupin domain-containing protein</fullName>
    </submittedName>
</protein>
<name>A0ABZ2Y083_9RHOB</name>